<feature type="signal peptide" evidence="2">
    <location>
        <begin position="1"/>
        <end position="19"/>
    </location>
</feature>
<sequence>MKLFSTIVLLFAGLASVQAQNNTAEATASASTTASSTEVAASQSATSTSSSTSSSASSSATPNLQDLLNNLGGGLNNVGNINFNNRNDVINAIGLLMNQLCVGNLFNGNLLAGLGSNQQLQLLFQLDQLNQLNRLGLLNNFDLQGIFNRGFGGVNLGGGVVRGANGFNRGGFNFAGFKRAIGDAMAKLDANPERRSVNVKRQQRLCNAAGVVTGVAGRNGGRARQTSSTTTTTAAQATATAEAEAEEEEEEQ</sequence>
<evidence type="ECO:0000313" key="3">
    <source>
        <dbReference type="EMBL" id="QBZ56346.1"/>
    </source>
</evidence>
<feature type="region of interest" description="Disordered" evidence="1">
    <location>
        <begin position="41"/>
        <end position="61"/>
    </location>
</feature>
<feature type="compositionally biased region" description="Low complexity" evidence="1">
    <location>
        <begin position="222"/>
        <end position="242"/>
    </location>
</feature>
<organism evidence="3 4">
    <name type="scientific">Pyricularia oryzae</name>
    <name type="common">Rice blast fungus</name>
    <name type="synonym">Magnaporthe oryzae</name>
    <dbReference type="NCBI Taxonomy" id="318829"/>
    <lineage>
        <taxon>Eukaryota</taxon>
        <taxon>Fungi</taxon>
        <taxon>Dikarya</taxon>
        <taxon>Ascomycota</taxon>
        <taxon>Pezizomycotina</taxon>
        <taxon>Sordariomycetes</taxon>
        <taxon>Sordariomycetidae</taxon>
        <taxon>Magnaporthales</taxon>
        <taxon>Pyriculariaceae</taxon>
        <taxon>Pyricularia</taxon>
    </lineage>
</organism>
<dbReference type="VEuPathDB" id="FungiDB:M_BR32_EuGene_00011511"/>
<feature type="region of interest" description="Disordered" evidence="1">
    <location>
        <begin position="217"/>
        <end position="252"/>
    </location>
</feature>
<proteinExistence type="predicted"/>
<evidence type="ECO:0000256" key="2">
    <source>
        <dbReference type="SAM" id="SignalP"/>
    </source>
</evidence>
<accession>A0A4P7N691</accession>
<dbReference type="Proteomes" id="UP000294847">
    <property type="component" value="Chromosome 2"/>
</dbReference>
<evidence type="ECO:0000313" key="4">
    <source>
        <dbReference type="Proteomes" id="UP000294847"/>
    </source>
</evidence>
<keyword evidence="2" id="KW-0732">Signal</keyword>
<name>A0A4P7N691_PYROR</name>
<evidence type="ECO:0000256" key="1">
    <source>
        <dbReference type="SAM" id="MobiDB-lite"/>
    </source>
</evidence>
<dbReference type="EMBL" id="CP034205">
    <property type="protein sequence ID" value="QBZ56346.1"/>
    <property type="molecule type" value="Genomic_DNA"/>
</dbReference>
<gene>
    <name evidence="3" type="ORF">PoMZ_01252</name>
</gene>
<reference evidence="3 4" key="1">
    <citation type="journal article" date="2019" name="Mol. Biol. Evol.">
        <title>Blast fungal genomes show frequent chromosomal changes, gene gains and losses, and effector gene turnover.</title>
        <authorList>
            <person name="Gomez Luciano L.B."/>
            <person name="Jason Tsai I."/>
            <person name="Chuma I."/>
            <person name="Tosa Y."/>
            <person name="Chen Y.H."/>
            <person name="Li J.Y."/>
            <person name="Li M.Y."/>
            <person name="Jade Lu M.Y."/>
            <person name="Nakayashiki H."/>
            <person name="Li W.H."/>
        </authorList>
    </citation>
    <scope>NUCLEOTIDE SEQUENCE [LARGE SCALE GENOMIC DNA]</scope>
    <source>
        <strain evidence="3">MZ5-1-6</strain>
    </source>
</reference>
<feature type="chain" id="PRO_5043758630" evidence="2">
    <location>
        <begin position="20"/>
        <end position="252"/>
    </location>
</feature>
<dbReference type="AlphaFoldDB" id="A0A4P7N691"/>
<protein>
    <submittedName>
        <fullName evidence="3">Uncharacterized protein</fullName>
    </submittedName>
</protein>
<dbReference type="OMA" id="NFAGFKR"/>
<feature type="compositionally biased region" description="Acidic residues" evidence="1">
    <location>
        <begin position="243"/>
        <end position="252"/>
    </location>
</feature>